<dbReference type="AlphaFoldDB" id="A0A1D8UTU9"/>
<evidence type="ECO:0000313" key="2">
    <source>
        <dbReference type="Proteomes" id="UP000179145"/>
    </source>
</evidence>
<dbReference type="KEGG" id="kba:A0U89_06855"/>
<organism evidence="1 2">
    <name type="scientific">Kozakia baliensis</name>
    <dbReference type="NCBI Taxonomy" id="153496"/>
    <lineage>
        <taxon>Bacteria</taxon>
        <taxon>Pseudomonadati</taxon>
        <taxon>Pseudomonadota</taxon>
        <taxon>Alphaproteobacteria</taxon>
        <taxon>Acetobacterales</taxon>
        <taxon>Acetobacteraceae</taxon>
        <taxon>Kozakia</taxon>
    </lineage>
</organism>
<accession>A0A1D8UTU9</accession>
<dbReference type="Proteomes" id="UP000179145">
    <property type="component" value="Chromosome"/>
</dbReference>
<dbReference type="EMBL" id="CP014674">
    <property type="protein sequence ID" value="AOX16897.1"/>
    <property type="molecule type" value="Genomic_DNA"/>
</dbReference>
<evidence type="ECO:0000313" key="1">
    <source>
        <dbReference type="EMBL" id="AOX16897.1"/>
    </source>
</evidence>
<gene>
    <name evidence="1" type="ORF">A0U89_06855</name>
</gene>
<sequence length="63" mass="6782">MSNPDDWLDADVDASRIENELGIPEARPGKGGLFGTVVMPTIIVGIALIAGLWFIIEKFQLLG</sequence>
<keyword evidence="2" id="KW-1185">Reference proteome</keyword>
<proteinExistence type="predicted"/>
<protein>
    <submittedName>
        <fullName evidence="1">Uncharacterized protein</fullName>
    </submittedName>
</protein>
<dbReference type="RefSeq" id="WP_070402599.1">
    <property type="nucleotide sequence ID" value="NZ_BJVW01000003.1"/>
</dbReference>
<reference evidence="1 2" key="1">
    <citation type="journal article" date="2016" name="Microb. Cell Fact.">
        <title>Dissection of exopolysaccharide biosynthesis in Kozakia baliensis.</title>
        <authorList>
            <person name="Brandt J.U."/>
            <person name="Jakob F."/>
            <person name="Behr J."/>
            <person name="Geissler A.J."/>
            <person name="Vogel R.F."/>
        </authorList>
    </citation>
    <scope>NUCLEOTIDE SEQUENCE [LARGE SCALE GENOMIC DNA]</scope>
    <source>
        <strain evidence="1 2">DSM 14400</strain>
    </source>
</reference>
<name>A0A1D8UTU9_9PROT</name>